<comment type="caution">
    <text evidence="1">The sequence shown here is derived from an EMBL/GenBank/DDBJ whole genome shotgun (WGS) entry which is preliminary data.</text>
</comment>
<evidence type="ECO:0000313" key="1">
    <source>
        <dbReference type="EMBL" id="OHU47339.1"/>
    </source>
</evidence>
<evidence type="ECO:0000313" key="2">
    <source>
        <dbReference type="Proteomes" id="UP000180043"/>
    </source>
</evidence>
<proteinExistence type="predicted"/>
<accession>A0A1S1LHS0</accession>
<organism evidence="1 2">
    <name type="scientific">Mycobacteroides chelonae</name>
    <name type="common">Mycobacterium chelonae</name>
    <dbReference type="NCBI Taxonomy" id="1774"/>
    <lineage>
        <taxon>Bacteria</taxon>
        <taxon>Bacillati</taxon>
        <taxon>Actinomycetota</taxon>
        <taxon>Actinomycetes</taxon>
        <taxon>Mycobacteriales</taxon>
        <taxon>Mycobacteriaceae</taxon>
        <taxon>Mycobacteroides</taxon>
    </lineage>
</organism>
<dbReference type="EMBL" id="MLIQ01000042">
    <property type="protein sequence ID" value="OHU47339.1"/>
    <property type="molecule type" value="Genomic_DNA"/>
</dbReference>
<reference evidence="1 2" key="1">
    <citation type="submission" date="2016-10" db="EMBL/GenBank/DDBJ databases">
        <title>Evaluation of Human, Veterinary and Environmental Mycobacterium chelonae Isolates by Core Genome Phylogenomic Analysis, Targeted Gene Comparison, and Anti-microbial Susceptibility Patterns: A Tale of Mistaken Identities.</title>
        <authorList>
            <person name="Fogelson S.B."/>
            <person name="Camus A.C."/>
            <person name="Lorenz W."/>
            <person name="Vasireddy R."/>
            <person name="Vasireddy S."/>
            <person name="Smith T."/>
            <person name="Brown-Elliott B.A."/>
            <person name="Wallace R.J.Jr."/>
            <person name="Hasan N.A."/>
            <person name="Reischl U."/>
            <person name="Sanchez S."/>
        </authorList>
    </citation>
    <scope>NUCLEOTIDE SEQUENCE [LARGE SCALE GENOMIC DNA]</scope>
    <source>
        <strain evidence="1 2">15515</strain>
    </source>
</reference>
<gene>
    <name evidence="1" type="ORF">BKG82_27190</name>
</gene>
<protein>
    <submittedName>
        <fullName evidence="1">Uncharacterized protein</fullName>
    </submittedName>
</protein>
<dbReference type="RefSeq" id="WP_070947958.1">
    <property type="nucleotide sequence ID" value="NZ_MLIQ01000042.1"/>
</dbReference>
<name>A0A1S1LHS0_MYCCH</name>
<dbReference type="AlphaFoldDB" id="A0A1S1LHS0"/>
<dbReference type="Proteomes" id="UP000180043">
    <property type="component" value="Unassembled WGS sequence"/>
</dbReference>
<dbReference type="Pfam" id="PF19663">
    <property type="entry name" value="DUF6166"/>
    <property type="match status" value="1"/>
</dbReference>
<dbReference type="InterPro" id="IPR046164">
    <property type="entry name" value="DUF6166"/>
</dbReference>
<sequence length="157" mass="16753">MGSNTVIYRGYGNQKSSGGRLVVVDVNGDLSPLPHQSKHSPTGMSWGYSGSGPADLARSLLIHALGDRARCATCAGSGEVVYDTVARLDIPVASRSPDADPGRYSEVLGCNECEEGCAVSRACYQRFKHDVIAGLSESGWSLTQNQILQWVDEYPSS</sequence>